<dbReference type="InterPro" id="IPR000189">
    <property type="entry name" value="Transglyc_AS"/>
</dbReference>
<dbReference type="NCBIfam" id="NF008112">
    <property type="entry name" value="PRK10859.1"/>
    <property type="match status" value="1"/>
</dbReference>
<reference evidence="8 9" key="1">
    <citation type="submission" date="2019-09" db="EMBL/GenBank/DDBJ databases">
        <title>Parvibaculum sedimenti sp. nov., isolated from sediment.</title>
        <authorList>
            <person name="Wang Y."/>
        </authorList>
    </citation>
    <scope>NUCLEOTIDE SEQUENCE [LARGE SCALE GENOMIC DNA]</scope>
    <source>
        <strain evidence="8 9">HXT-9</strain>
    </source>
</reference>
<feature type="transmembrane region" description="Helical" evidence="6">
    <location>
        <begin position="67"/>
        <end position="86"/>
    </location>
</feature>
<comment type="similarity">
    <text evidence="2">Belongs to the transglycosylase Slt family.</text>
</comment>
<dbReference type="CDD" id="cd01009">
    <property type="entry name" value="PBP2_YfhD_N"/>
    <property type="match status" value="1"/>
</dbReference>
<comment type="subcellular location">
    <subcellularLocation>
        <location evidence="1">Cell outer membrane</location>
        <topology evidence="1">Peripheral membrane protein</topology>
    </subcellularLocation>
</comment>
<dbReference type="Pfam" id="PF01464">
    <property type="entry name" value="SLT"/>
    <property type="match status" value="1"/>
</dbReference>
<dbReference type="Proteomes" id="UP000468901">
    <property type="component" value="Unassembled WGS sequence"/>
</dbReference>
<keyword evidence="4" id="KW-0732">Signal</keyword>
<dbReference type="PROSITE" id="PS00922">
    <property type="entry name" value="TRANSGLYCOSYLASE"/>
    <property type="match status" value="1"/>
</dbReference>
<dbReference type="EC" id="4.2.2.-" evidence="8"/>
<feature type="domain" description="Solute-binding protein family 3/N-terminal" evidence="7">
    <location>
        <begin position="102"/>
        <end position="323"/>
    </location>
</feature>
<dbReference type="AlphaFoldDB" id="A0A6N6VJY5"/>
<keyword evidence="6" id="KW-0812">Transmembrane</keyword>
<dbReference type="InterPro" id="IPR008258">
    <property type="entry name" value="Transglycosylase_SLT_dom_1"/>
</dbReference>
<dbReference type="InterPro" id="IPR023346">
    <property type="entry name" value="Lysozyme-like_dom_sf"/>
</dbReference>
<evidence type="ECO:0000256" key="6">
    <source>
        <dbReference type="SAM" id="Phobius"/>
    </source>
</evidence>
<dbReference type="PANTHER" id="PTHR35936">
    <property type="entry name" value="MEMBRANE-BOUND LYTIC MUREIN TRANSGLYCOSYLASE F"/>
    <property type="match status" value="1"/>
</dbReference>
<dbReference type="SUPFAM" id="SSF53850">
    <property type="entry name" value="Periplasmic binding protein-like II"/>
    <property type="match status" value="1"/>
</dbReference>
<dbReference type="SMART" id="SM00062">
    <property type="entry name" value="PBPb"/>
    <property type="match status" value="1"/>
</dbReference>
<gene>
    <name evidence="8" type="primary">mltF</name>
    <name evidence="8" type="ORF">F2P47_03855</name>
</gene>
<dbReference type="SUPFAM" id="SSF53955">
    <property type="entry name" value="Lysozyme-like"/>
    <property type="match status" value="1"/>
</dbReference>
<evidence type="ECO:0000256" key="2">
    <source>
        <dbReference type="ARBA" id="ARBA00007734"/>
    </source>
</evidence>
<protein>
    <submittedName>
        <fullName evidence="8">Membrane-bound lytic murein transglycosylase MltF</fullName>
        <ecNumber evidence="8">4.2.2.-</ecNumber>
    </submittedName>
</protein>
<evidence type="ECO:0000256" key="4">
    <source>
        <dbReference type="ARBA" id="ARBA00022729"/>
    </source>
</evidence>
<dbReference type="Gene3D" id="1.10.530.10">
    <property type="match status" value="1"/>
</dbReference>
<dbReference type="PANTHER" id="PTHR35936:SF32">
    <property type="entry name" value="MEMBRANE-BOUND LYTIC MUREIN TRANSGLYCOSYLASE F"/>
    <property type="match status" value="1"/>
</dbReference>
<keyword evidence="9" id="KW-1185">Reference proteome</keyword>
<dbReference type="GO" id="GO:0009279">
    <property type="term" value="C:cell outer membrane"/>
    <property type="evidence" value="ECO:0007669"/>
    <property type="project" value="UniProtKB-SubCell"/>
</dbReference>
<keyword evidence="8" id="KW-0456">Lyase</keyword>
<keyword evidence="6" id="KW-1133">Transmembrane helix</keyword>
<keyword evidence="6" id="KW-0472">Membrane</keyword>
<accession>A0A6N6VJY5</accession>
<dbReference type="Gene3D" id="3.40.190.10">
    <property type="entry name" value="Periplasmic binding protein-like II"/>
    <property type="match status" value="2"/>
</dbReference>
<dbReference type="InterPro" id="IPR001638">
    <property type="entry name" value="Solute-binding_3/MltF_N"/>
</dbReference>
<dbReference type="Pfam" id="PF00497">
    <property type="entry name" value="SBP_bac_3"/>
    <property type="match status" value="1"/>
</dbReference>
<evidence type="ECO:0000256" key="1">
    <source>
        <dbReference type="ARBA" id="ARBA00004339"/>
    </source>
</evidence>
<organism evidence="8 9">
    <name type="scientific">Parvibaculum sedimenti</name>
    <dbReference type="NCBI Taxonomy" id="2608632"/>
    <lineage>
        <taxon>Bacteria</taxon>
        <taxon>Pseudomonadati</taxon>
        <taxon>Pseudomonadota</taxon>
        <taxon>Alphaproteobacteria</taxon>
        <taxon>Hyphomicrobiales</taxon>
        <taxon>Parvibaculaceae</taxon>
        <taxon>Parvibaculum</taxon>
    </lineage>
</organism>
<dbReference type="CDD" id="cd13403">
    <property type="entry name" value="MLTF-like"/>
    <property type="match status" value="1"/>
</dbReference>
<dbReference type="GO" id="GO:0009253">
    <property type="term" value="P:peptidoglycan catabolic process"/>
    <property type="evidence" value="ECO:0007669"/>
    <property type="project" value="TreeGrafter"/>
</dbReference>
<evidence type="ECO:0000256" key="5">
    <source>
        <dbReference type="ARBA" id="ARBA00023237"/>
    </source>
</evidence>
<proteinExistence type="inferred from homology"/>
<comment type="similarity">
    <text evidence="3">Belongs to the virb1 family.</text>
</comment>
<dbReference type="GO" id="GO:0008933">
    <property type="term" value="F:peptidoglycan lytic transglycosylase activity"/>
    <property type="evidence" value="ECO:0007669"/>
    <property type="project" value="InterPro"/>
</dbReference>
<evidence type="ECO:0000313" key="9">
    <source>
        <dbReference type="Proteomes" id="UP000468901"/>
    </source>
</evidence>
<sequence length="512" mass="56651">MGRKWAAASRSSRGYNSGCAGHDLLSYNCRRKTTDGWTVRRIQIWLEAAKGDFLALLPPWSDRRAPYLVFAGLLVFAAALAYYLVFLQPVSQGLATIRRSSTLVVLARVAPTTYYYGTLGETGYEYDLTQALGKALGVKVEYRTYDTEPEILEALAVRRGQIAIGLVATEARRKAFVAGPDYQSVREVVICRRDIPLPKKPEDLVGLKVTVAEGTAGADAMRDLAAKTKGVSFDEKREPVENILSTVAEGQLDCTVASSLELQINNPYYPELVEAFAITGDQPLAWLAAPGSEDVAEYLGNWIADLKKSGELADIGRRYFGFLPPFDYVDVHAFREAIQTTLPDYEKAMRDAADQTGLPWQLIAAVAYQESHWRPDARSHTGVRGIMMLTEDTADALGVENRLDPIASIYAGARYIADIEKRIPDSVREPDRIWFALAAYNMGFAHLQDARALAARLGLDPDGWTGMRRALSLIQKPAYAEHLKYGTARGGQALRFVQQVRAYHHILEAPRG</sequence>
<keyword evidence="5" id="KW-0998">Cell outer membrane</keyword>
<evidence type="ECO:0000313" key="8">
    <source>
        <dbReference type="EMBL" id="KAB7741549.1"/>
    </source>
</evidence>
<evidence type="ECO:0000259" key="7">
    <source>
        <dbReference type="SMART" id="SM00062"/>
    </source>
</evidence>
<evidence type="ECO:0000256" key="3">
    <source>
        <dbReference type="ARBA" id="ARBA00009387"/>
    </source>
</evidence>
<name>A0A6N6VJY5_9HYPH</name>
<dbReference type="EMBL" id="WESC01000003">
    <property type="protein sequence ID" value="KAB7741549.1"/>
    <property type="molecule type" value="Genomic_DNA"/>
</dbReference>
<comment type="caution">
    <text evidence="8">The sequence shown here is derived from an EMBL/GenBank/DDBJ whole genome shotgun (WGS) entry which is preliminary data.</text>
</comment>